<dbReference type="InterPro" id="IPR042183">
    <property type="entry name" value="MmgE/PrpD_sf_1"/>
</dbReference>
<dbReference type="InterPro" id="IPR036148">
    <property type="entry name" value="MmgE/PrpD_sf"/>
</dbReference>
<dbReference type="RefSeq" id="WP_189693637.1">
    <property type="nucleotide sequence ID" value="NZ_BNCM01000006.1"/>
</dbReference>
<dbReference type="Gene3D" id="1.10.4100.10">
    <property type="entry name" value="2-methylcitrate dehydratase PrpD"/>
    <property type="match status" value="1"/>
</dbReference>
<proteinExistence type="inferred from homology"/>
<evidence type="ECO:0000259" key="3">
    <source>
        <dbReference type="Pfam" id="PF19305"/>
    </source>
</evidence>
<dbReference type="InterPro" id="IPR045336">
    <property type="entry name" value="MmgE_PrpD_N"/>
</dbReference>
<dbReference type="Gene3D" id="3.30.1330.120">
    <property type="entry name" value="2-methylcitrate dehydratase PrpD"/>
    <property type="match status" value="1"/>
</dbReference>
<evidence type="ECO:0000259" key="2">
    <source>
        <dbReference type="Pfam" id="PF03972"/>
    </source>
</evidence>
<comment type="similarity">
    <text evidence="1">Belongs to the PrpD family.</text>
</comment>
<organism evidence="4 5">
    <name type="scientific">Sinomonas cellulolyticus</name>
    <dbReference type="NCBI Taxonomy" id="2801916"/>
    <lineage>
        <taxon>Bacteria</taxon>
        <taxon>Bacillati</taxon>
        <taxon>Actinomycetota</taxon>
        <taxon>Actinomycetes</taxon>
        <taxon>Micrococcales</taxon>
        <taxon>Micrococcaceae</taxon>
        <taxon>Sinomonas</taxon>
    </lineage>
</organism>
<name>A0ABS1K6P2_9MICC</name>
<dbReference type="InterPro" id="IPR005656">
    <property type="entry name" value="MmgE_PrpD"/>
</dbReference>
<evidence type="ECO:0000256" key="1">
    <source>
        <dbReference type="ARBA" id="ARBA00006174"/>
    </source>
</evidence>
<gene>
    <name evidence="4" type="ORF">JJE72_16950</name>
</gene>
<keyword evidence="5" id="KW-1185">Reference proteome</keyword>
<comment type="caution">
    <text evidence="4">The sequence shown here is derived from an EMBL/GenBank/DDBJ whole genome shotgun (WGS) entry which is preliminary data.</text>
</comment>
<dbReference type="InterPro" id="IPR045337">
    <property type="entry name" value="MmgE_PrpD_C"/>
</dbReference>
<feature type="domain" description="MmgE/PrpD C-terminal" evidence="3">
    <location>
        <begin position="277"/>
        <end position="447"/>
    </location>
</feature>
<dbReference type="PANTHER" id="PTHR16943">
    <property type="entry name" value="2-METHYLCITRATE DEHYDRATASE-RELATED"/>
    <property type="match status" value="1"/>
</dbReference>
<evidence type="ECO:0000313" key="5">
    <source>
        <dbReference type="Proteomes" id="UP000639051"/>
    </source>
</evidence>
<feature type="domain" description="MmgE/PrpD N-terminal" evidence="2">
    <location>
        <begin position="16"/>
        <end position="256"/>
    </location>
</feature>
<accession>A0ABS1K6P2</accession>
<dbReference type="Pfam" id="PF03972">
    <property type="entry name" value="MmgE_PrpD_N"/>
    <property type="match status" value="1"/>
</dbReference>
<evidence type="ECO:0000313" key="4">
    <source>
        <dbReference type="EMBL" id="MBL0707184.1"/>
    </source>
</evidence>
<dbReference type="PANTHER" id="PTHR16943:SF8">
    <property type="entry name" value="2-METHYLCITRATE DEHYDRATASE"/>
    <property type="match status" value="1"/>
</dbReference>
<dbReference type="Pfam" id="PF19305">
    <property type="entry name" value="MmgE_PrpD_C"/>
    <property type="match status" value="1"/>
</dbReference>
<reference evidence="4 5" key="1">
    <citation type="submission" date="2021-01" db="EMBL/GenBank/DDBJ databases">
        <title>Genome public.</title>
        <authorList>
            <person name="Liu C."/>
            <person name="Sun Q."/>
        </authorList>
    </citation>
    <scope>NUCLEOTIDE SEQUENCE [LARGE SCALE GENOMIC DNA]</scope>
    <source>
        <strain evidence="4 5">JC656</strain>
    </source>
</reference>
<dbReference type="Proteomes" id="UP000639051">
    <property type="component" value="Unassembled WGS sequence"/>
</dbReference>
<sequence>MGNEVRTNEAAGAVSRRIAEFVVGLGDQPPPAAVLARMRLHVLDTFGCQLAFATLPWSRDIWAYVRARDTAGPSTVAFYGAKVAPELAAFANAAFTHGFEMDDTDMASTSHPGTVVVSSALALGQQLSASGREFLTAVAAGYEIMIRVALGGVGMTDRGYHSTSVTGPFGAAAAAAVLEGLDVDVTTHALAICASRAGGVSEFAVSGGTEKRLHGAYGAQMGLESVGLARAGVTAPVRAIEGERGLLRAVTDTPAPDLITAGLGQDFLGASTGIKLHCCCGGQHSVLDAVSDLVSANDIRPEQIARIAVRQNPREFDAVGLIRRPQDVISSQFSVAFGIGLRLVAGANGFRDYIEARLDDPRILEVADKVVCERLAPEARLDGDGPCEVDIALVNGDVHAAYVSHPRGSSRFPVDEDHVVQKFRALAGDVLGEARADRIIEMVANLDALPDVGLLAEQLVPRDDYRPADHSRLFSGTR</sequence>
<dbReference type="SUPFAM" id="SSF103378">
    <property type="entry name" value="2-methylcitrate dehydratase PrpD"/>
    <property type="match status" value="1"/>
</dbReference>
<dbReference type="EMBL" id="JAERRC010000046">
    <property type="protein sequence ID" value="MBL0707184.1"/>
    <property type="molecule type" value="Genomic_DNA"/>
</dbReference>
<dbReference type="InterPro" id="IPR042188">
    <property type="entry name" value="MmgE/PrpD_sf_2"/>
</dbReference>
<protein>
    <submittedName>
        <fullName evidence="4">MmgE/PrpD family protein</fullName>
    </submittedName>
</protein>